<dbReference type="EMBL" id="CAJPDS010000015">
    <property type="protein sequence ID" value="CAF9915254.1"/>
    <property type="molecule type" value="Genomic_DNA"/>
</dbReference>
<dbReference type="PROSITE" id="PS51585">
    <property type="entry name" value="SAM_MT_TPMT"/>
    <property type="match status" value="1"/>
</dbReference>
<keyword evidence="6" id="KW-1185">Reference proteome</keyword>
<evidence type="ECO:0000256" key="2">
    <source>
        <dbReference type="ARBA" id="ARBA00022603"/>
    </source>
</evidence>
<dbReference type="SUPFAM" id="SSF53335">
    <property type="entry name" value="S-adenosyl-L-methionine-dependent methyltransferases"/>
    <property type="match status" value="1"/>
</dbReference>
<evidence type="ECO:0008006" key="7">
    <source>
        <dbReference type="Google" id="ProtNLM"/>
    </source>
</evidence>
<protein>
    <recommendedName>
        <fullName evidence="7">S-adenosyl-L-methionine-dependent methyltransferase</fullName>
    </recommendedName>
</protein>
<evidence type="ECO:0000313" key="6">
    <source>
        <dbReference type="Proteomes" id="UP000664521"/>
    </source>
</evidence>
<accession>A0A8H3F1E4</accession>
<evidence type="ECO:0000256" key="1">
    <source>
        <dbReference type="ARBA" id="ARBA00022553"/>
    </source>
</evidence>
<organism evidence="5 6">
    <name type="scientific">Heterodermia speciosa</name>
    <dbReference type="NCBI Taxonomy" id="116794"/>
    <lineage>
        <taxon>Eukaryota</taxon>
        <taxon>Fungi</taxon>
        <taxon>Dikarya</taxon>
        <taxon>Ascomycota</taxon>
        <taxon>Pezizomycotina</taxon>
        <taxon>Lecanoromycetes</taxon>
        <taxon>OSLEUM clade</taxon>
        <taxon>Lecanoromycetidae</taxon>
        <taxon>Caliciales</taxon>
        <taxon>Physciaceae</taxon>
        <taxon>Heterodermia</taxon>
    </lineage>
</organism>
<dbReference type="AlphaFoldDB" id="A0A8H3F1E4"/>
<dbReference type="PANTHER" id="PTHR32183:SF6">
    <property type="entry name" value="CYSTEINE SULFINATE DESULFINASE_CYSTEINE DESULFURASE AND RELATED ENZYMES"/>
    <property type="match status" value="1"/>
</dbReference>
<gene>
    <name evidence="5" type="ORF">HETSPECPRED_002342</name>
</gene>
<evidence type="ECO:0000256" key="4">
    <source>
        <dbReference type="ARBA" id="ARBA00022691"/>
    </source>
</evidence>
<dbReference type="GO" id="GO:0008757">
    <property type="term" value="F:S-adenosylmethionine-dependent methyltransferase activity"/>
    <property type="evidence" value="ECO:0007669"/>
    <property type="project" value="InterPro"/>
</dbReference>
<dbReference type="Pfam" id="PF05724">
    <property type="entry name" value="TPMT"/>
    <property type="match status" value="1"/>
</dbReference>
<reference evidence="5" key="1">
    <citation type="submission" date="2021-03" db="EMBL/GenBank/DDBJ databases">
        <authorList>
            <person name="Tagirdzhanova G."/>
        </authorList>
    </citation>
    <scope>NUCLEOTIDE SEQUENCE</scope>
</reference>
<dbReference type="InterPro" id="IPR008854">
    <property type="entry name" value="TPMT"/>
</dbReference>
<keyword evidence="4" id="KW-0949">S-adenosyl-L-methionine</keyword>
<evidence type="ECO:0000256" key="3">
    <source>
        <dbReference type="ARBA" id="ARBA00022679"/>
    </source>
</evidence>
<keyword evidence="1" id="KW-0597">Phosphoprotein</keyword>
<dbReference type="CDD" id="cd02440">
    <property type="entry name" value="AdoMet_MTases"/>
    <property type="match status" value="1"/>
</dbReference>
<proteinExistence type="predicted"/>
<evidence type="ECO:0000313" key="5">
    <source>
        <dbReference type="EMBL" id="CAF9915254.1"/>
    </source>
</evidence>
<dbReference type="Gene3D" id="3.40.50.150">
    <property type="entry name" value="Vaccinia Virus protein VP39"/>
    <property type="match status" value="1"/>
</dbReference>
<comment type="caution">
    <text evidence="5">The sequence shown here is derived from an EMBL/GenBank/DDBJ whole genome shotgun (WGS) entry which is preliminary data.</text>
</comment>
<name>A0A8H3F1E4_9LECA</name>
<sequence length="216" mass="24083">MSYDVESGIKRRRTVLVPGCGRGYDVTLFASFGFDAYGLDISESAVSMCREEQERNAHKYPVQDDSVGAGKVEFIAGDFFSDAWNRDIAIGVFDVIYDYTFLSALPPSLRPAWSSRMKQLLGEVGLLICIEFPTYKAPSTGGPPYGLPPQVYLEHLSHPGKVIPYDEQGHVKVGAVGDEDPEALERIAHYQPKRTHEVGKGTDWVSIWRHMCKPNK</sequence>
<dbReference type="OrthoDB" id="276151at2759"/>
<dbReference type="InterPro" id="IPR029063">
    <property type="entry name" value="SAM-dependent_MTases_sf"/>
</dbReference>
<dbReference type="GO" id="GO:0032259">
    <property type="term" value="P:methylation"/>
    <property type="evidence" value="ECO:0007669"/>
    <property type="project" value="UniProtKB-KW"/>
</dbReference>
<dbReference type="Proteomes" id="UP000664521">
    <property type="component" value="Unassembled WGS sequence"/>
</dbReference>
<keyword evidence="3" id="KW-0808">Transferase</keyword>
<dbReference type="PANTHER" id="PTHR32183">
    <property type="match status" value="1"/>
</dbReference>
<keyword evidence="2" id="KW-0489">Methyltransferase</keyword>